<protein>
    <submittedName>
        <fullName evidence="3">ABC transporter substrate-binding protein</fullName>
    </submittedName>
</protein>
<evidence type="ECO:0000259" key="2">
    <source>
        <dbReference type="Pfam" id="PF00496"/>
    </source>
</evidence>
<dbReference type="GO" id="GO:0015833">
    <property type="term" value="P:peptide transport"/>
    <property type="evidence" value="ECO:0007669"/>
    <property type="project" value="TreeGrafter"/>
</dbReference>
<dbReference type="RefSeq" id="WP_151916154.1">
    <property type="nucleotide sequence ID" value="NZ_RQSP01000004.1"/>
</dbReference>
<keyword evidence="4" id="KW-1185">Reference proteome</keyword>
<gene>
    <name evidence="3" type="ORF">EHS19_02015</name>
</gene>
<feature type="transmembrane region" description="Helical" evidence="1">
    <location>
        <begin position="12"/>
        <end position="33"/>
    </location>
</feature>
<evidence type="ECO:0000256" key="1">
    <source>
        <dbReference type="SAM" id="Phobius"/>
    </source>
</evidence>
<dbReference type="SUPFAM" id="SSF53850">
    <property type="entry name" value="Periplasmic binding protein-like II"/>
    <property type="match status" value="1"/>
</dbReference>
<evidence type="ECO:0000313" key="4">
    <source>
        <dbReference type="Proteomes" id="UP000326336"/>
    </source>
</evidence>
<dbReference type="PANTHER" id="PTHR30290">
    <property type="entry name" value="PERIPLASMIC BINDING COMPONENT OF ABC TRANSPORTER"/>
    <property type="match status" value="1"/>
</dbReference>
<dbReference type="AlphaFoldDB" id="A0A5N5RLZ0"/>
<dbReference type="GO" id="GO:0042597">
    <property type="term" value="C:periplasmic space"/>
    <property type="evidence" value="ECO:0007669"/>
    <property type="project" value="UniProtKB-ARBA"/>
</dbReference>
<dbReference type="Gene3D" id="3.40.190.10">
    <property type="entry name" value="Periplasmic binding protein-like II"/>
    <property type="match status" value="1"/>
</dbReference>
<dbReference type="InterPro" id="IPR000914">
    <property type="entry name" value="SBP_5_dom"/>
</dbReference>
<keyword evidence="1" id="KW-1133">Transmembrane helix</keyword>
<evidence type="ECO:0000313" key="3">
    <source>
        <dbReference type="EMBL" id="KAB5608133.1"/>
    </source>
</evidence>
<reference evidence="3 4" key="1">
    <citation type="journal article" date="2019" name="Int. J. Syst. Evol. Microbiol.">
        <title>Bifidobacterium jacchi sp. nov., isolated from the faeces of a baby common marmoset (Callithrix jacchus).</title>
        <authorList>
            <person name="Modesto M."/>
            <person name="Watanabe K."/>
            <person name="Arita M."/>
            <person name="Satti M."/>
            <person name="Oki K."/>
            <person name="Sciavilla P."/>
            <person name="Patavino C."/>
            <person name="Camma C."/>
            <person name="Michelini S."/>
            <person name="Sgorbati B."/>
            <person name="Mattarelli P."/>
        </authorList>
    </citation>
    <scope>NUCLEOTIDE SEQUENCE [LARGE SCALE GENOMIC DNA]</scope>
    <source>
        <strain evidence="3 4">MRM 9.3</strain>
    </source>
</reference>
<keyword evidence="1" id="KW-0472">Membrane</keyword>
<keyword evidence="1" id="KW-0812">Transmembrane</keyword>
<dbReference type="Gene3D" id="3.90.76.10">
    <property type="entry name" value="Dipeptide-binding Protein, Domain 1"/>
    <property type="match status" value="1"/>
</dbReference>
<dbReference type="InterPro" id="IPR039424">
    <property type="entry name" value="SBP_5"/>
</dbReference>
<organism evidence="3 4">
    <name type="scientific">Bifidobacterium jacchi</name>
    <dbReference type="NCBI Taxonomy" id="2490545"/>
    <lineage>
        <taxon>Bacteria</taxon>
        <taxon>Bacillati</taxon>
        <taxon>Actinomycetota</taxon>
        <taxon>Actinomycetes</taxon>
        <taxon>Bifidobacteriales</taxon>
        <taxon>Bifidobacteriaceae</taxon>
        <taxon>Bifidobacterium</taxon>
    </lineage>
</organism>
<name>A0A5N5RLZ0_9BIFI</name>
<dbReference type="InterPro" id="IPR030678">
    <property type="entry name" value="Peptide/Ni-bd"/>
</dbReference>
<feature type="domain" description="Solute-binding protein family 5" evidence="2">
    <location>
        <begin position="96"/>
        <end position="421"/>
    </location>
</feature>
<dbReference type="EMBL" id="RQSP01000004">
    <property type="protein sequence ID" value="KAB5608133.1"/>
    <property type="molecule type" value="Genomic_DNA"/>
</dbReference>
<dbReference type="GO" id="GO:0043190">
    <property type="term" value="C:ATP-binding cassette (ABC) transporter complex"/>
    <property type="evidence" value="ECO:0007669"/>
    <property type="project" value="InterPro"/>
</dbReference>
<dbReference type="Proteomes" id="UP000326336">
    <property type="component" value="Unassembled WGS sequence"/>
</dbReference>
<accession>A0A5N5RLZ0</accession>
<dbReference type="PIRSF" id="PIRSF002741">
    <property type="entry name" value="MppA"/>
    <property type="match status" value="1"/>
</dbReference>
<comment type="caution">
    <text evidence="3">The sequence shown here is derived from an EMBL/GenBank/DDBJ whole genome shotgun (WGS) entry which is preliminary data.</text>
</comment>
<dbReference type="Pfam" id="PF00496">
    <property type="entry name" value="SBP_bac_5"/>
    <property type="match status" value="1"/>
</dbReference>
<sequence>MHRKHSSALISWLIFTAVLVALSAIVWVGWSLANHRSIIPQSPDSYSVQSDSAITVGLKGSPQSLDIRSNGDQEIERALIGNVYETLVSRSEDNTLEPGLAQRWEISKDGLTYTFTLREGTSFSNGDNLDASDVILSLQQLVKRQYIGADALKDLKSVSNPDARTVVITLSKPNPQLLRALSGRAGIIYDADVTLSYESKALGSGPFVVTGFEKGSTISLERNERYWGTAAKTGHITLRYYGDDKQLSKALTDGTVNVAFGLPGATAQSLGKANPGLTVESGTTTTNVMLALNNSTDSIFSDQQARQVIRHAVDNASIAKSQPDAAKALGGPIGPLSPGYEDLTGLFPFDQNKAVSMIYYFAGAAGYFGTLDFVVPQRYAAIGNTVTEQLQAVGLSVNMETVDDATAAKRLKSGDYTLMVTTDAIVGDASVFGSSNNLLHYNSGEAQQAWKAAEAATNDDDYRSRLAAYAKIVSQDAASDWLYAERAWVAADSKISGYPKNLTDERLPLANLQI</sequence>
<proteinExistence type="predicted"/>
<dbReference type="Gene3D" id="3.10.105.10">
    <property type="entry name" value="Dipeptide-binding Protein, Domain 3"/>
    <property type="match status" value="1"/>
</dbReference>
<dbReference type="GO" id="GO:1904680">
    <property type="term" value="F:peptide transmembrane transporter activity"/>
    <property type="evidence" value="ECO:0007669"/>
    <property type="project" value="TreeGrafter"/>
</dbReference>
<dbReference type="OrthoDB" id="9796817at2"/>